<evidence type="ECO:0000313" key="2">
    <source>
        <dbReference type="Proteomes" id="UP000275078"/>
    </source>
</evidence>
<dbReference type="EMBL" id="ML120008">
    <property type="protein sequence ID" value="RPA70925.1"/>
    <property type="molecule type" value="Genomic_DNA"/>
</dbReference>
<reference evidence="1 2" key="1">
    <citation type="journal article" date="2018" name="Nat. Ecol. Evol.">
        <title>Pezizomycetes genomes reveal the molecular basis of ectomycorrhizal truffle lifestyle.</title>
        <authorList>
            <person name="Murat C."/>
            <person name="Payen T."/>
            <person name="Noel B."/>
            <person name="Kuo A."/>
            <person name="Morin E."/>
            <person name="Chen J."/>
            <person name="Kohler A."/>
            <person name="Krizsan K."/>
            <person name="Balestrini R."/>
            <person name="Da Silva C."/>
            <person name="Montanini B."/>
            <person name="Hainaut M."/>
            <person name="Levati E."/>
            <person name="Barry K.W."/>
            <person name="Belfiori B."/>
            <person name="Cichocki N."/>
            <person name="Clum A."/>
            <person name="Dockter R.B."/>
            <person name="Fauchery L."/>
            <person name="Guy J."/>
            <person name="Iotti M."/>
            <person name="Le Tacon F."/>
            <person name="Lindquist E.A."/>
            <person name="Lipzen A."/>
            <person name="Malagnac F."/>
            <person name="Mello A."/>
            <person name="Molinier V."/>
            <person name="Miyauchi S."/>
            <person name="Poulain J."/>
            <person name="Riccioni C."/>
            <person name="Rubini A."/>
            <person name="Sitrit Y."/>
            <person name="Splivallo R."/>
            <person name="Traeger S."/>
            <person name="Wang M."/>
            <person name="Zifcakova L."/>
            <person name="Wipf D."/>
            <person name="Zambonelli A."/>
            <person name="Paolocci F."/>
            <person name="Nowrousian M."/>
            <person name="Ottonello S."/>
            <person name="Baldrian P."/>
            <person name="Spatafora J.W."/>
            <person name="Henrissat B."/>
            <person name="Nagy L.G."/>
            <person name="Aury J.M."/>
            <person name="Wincker P."/>
            <person name="Grigoriev I.V."/>
            <person name="Bonfante P."/>
            <person name="Martin F.M."/>
        </authorList>
    </citation>
    <scope>NUCLEOTIDE SEQUENCE [LARGE SCALE GENOMIC DNA]</scope>
    <source>
        <strain evidence="1 2">RN42</strain>
    </source>
</reference>
<keyword evidence="2" id="KW-1185">Reference proteome</keyword>
<organism evidence="1 2">
    <name type="scientific">Ascobolus immersus RN42</name>
    <dbReference type="NCBI Taxonomy" id="1160509"/>
    <lineage>
        <taxon>Eukaryota</taxon>
        <taxon>Fungi</taxon>
        <taxon>Dikarya</taxon>
        <taxon>Ascomycota</taxon>
        <taxon>Pezizomycotina</taxon>
        <taxon>Pezizomycetes</taxon>
        <taxon>Pezizales</taxon>
        <taxon>Ascobolaceae</taxon>
        <taxon>Ascobolus</taxon>
    </lineage>
</organism>
<evidence type="ECO:0000313" key="1">
    <source>
        <dbReference type="EMBL" id="RPA70925.1"/>
    </source>
</evidence>
<name>A0A3N4H7Y6_ASCIM</name>
<accession>A0A3N4H7Y6</accession>
<gene>
    <name evidence="1" type="ORF">BJ508DRAFT_316078</name>
</gene>
<protein>
    <submittedName>
        <fullName evidence="1">Uncharacterized protein</fullName>
    </submittedName>
</protein>
<dbReference type="Proteomes" id="UP000275078">
    <property type="component" value="Unassembled WGS sequence"/>
</dbReference>
<dbReference type="AlphaFoldDB" id="A0A3N4H7Y6"/>
<proteinExistence type="predicted"/>
<sequence length="165" mass="18719">MKASGGCQLTGHITVKVGREFERDSRWEWFVVHRNHQGGKRRNRDWKVGSVNTPSHLGLSFWHHTERCQQGITGGDRKRHVVEIEHHAGIHLHLRAEDHITEKFWDDQKATAETANAVPVIDEFTIDDATIPSMGSLDVVDSSEWHRGTGNSTDFSENVSLYQLG</sequence>